<evidence type="ECO:0000256" key="3">
    <source>
        <dbReference type="ARBA" id="ARBA00022695"/>
    </source>
</evidence>
<dbReference type="InterPro" id="IPR029044">
    <property type="entry name" value="Nucleotide-diphossugar_trans"/>
</dbReference>
<feature type="binding site" evidence="5">
    <location>
        <position position="203"/>
    </location>
    <ligand>
        <name>UTP</name>
        <dbReference type="ChEBI" id="CHEBI:46398"/>
    </ligand>
</feature>
<dbReference type="Gene3D" id="3.90.550.10">
    <property type="entry name" value="Spore Coat Polysaccharide Biosynthesis Protein SpsA, Chain A"/>
    <property type="match status" value="1"/>
</dbReference>
<feature type="binding site" evidence="5">
    <location>
        <position position="172"/>
    </location>
    <ligand>
        <name>UTP</name>
        <dbReference type="ChEBI" id="CHEBI:46398"/>
    </ligand>
</feature>
<dbReference type="GO" id="GO:0006011">
    <property type="term" value="P:UDP-alpha-D-glucose metabolic process"/>
    <property type="evidence" value="ECO:0007669"/>
    <property type="project" value="InterPro"/>
</dbReference>
<evidence type="ECO:0000256" key="1">
    <source>
        <dbReference type="ARBA" id="ARBA00010401"/>
    </source>
</evidence>
<dbReference type="OrthoDB" id="9804758at2"/>
<dbReference type="SUPFAM" id="SSF53448">
    <property type="entry name" value="Nucleotide-diphospho-sugar transferases"/>
    <property type="match status" value="1"/>
</dbReference>
<evidence type="ECO:0000313" key="6">
    <source>
        <dbReference type="EMBL" id="TQE95574.1"/>
    </source>
</evidence>
<keyword evidence="3 6" id="KW-0548">Nucleotidyltransferase</keyword>
<dbReference type="AlphaFoldDB" id="A0A540VFM3"/>
<evidence type="ECO:0000256" key="4">
    <source>
        <dbReference type="PIRSR" id="PIRSR000806-1"/>
    </source>
</evidence>
<dbReference type="Gene3D" id="2.160.10.10">
    <property type="entry name" value="Hexapeptide repeat proteins"/>
    <property type="match status" value="1"/>
</dbReference>
<dbReference type="EMBL" id="VIGC01000013">
    <property type="protein sequence ID" value="TQE95574.1"/>
    <property type="molecule type" value="Genomic_DNA"/>
</dbReference>
<dbReference type="InParanoid" id="A0A540VFM3"/>
<proteinExistence type="inferred from homology"/>
<feature type="binding site" evidence="4">
    <location>
        <position position="173"/>
    </location>
    <ligand>
        <name>substrate</name>
    </ligand>
</feature>
<dbReference type="FunFam" id="3.90.550.10:FF:000002">
    <property type="entry name" value="UTP--glucose-1-phosphate uridylyltransferase"/>
    <property type="match status" value="1"/>
</dbReference>
<dbReference type="InterPro" id="IPR016267">
    <property type="entry name" value="UDPGP_trans"/>
</dbReference>
<reference evidence="6 7" key="1">
    <citation type="submission" date="2019-06" db="EMBL/GenBank/DDBJ databases">
        <title>Genome sequence of Litorilinea aerophila BAA-2444.</title>
        <authorList>
            <person name="Maclea K.S."/>
            <person name="Maurais E.G."/>
            <person name="Iannazzi L.C."/>
        </authorList>
    </citation>
    <scope>NUCLEOTIDE SEQUENCE [LARGE SCALE GENOMIC DNA]</scope>
    <source>
        <strain evidence="6 7">ATCC BAA-2444</strain>
    </source>
</reference>
<evidence type="ECO:0000256" key="5">
    <source>
        <dbReference type="PIRSR" id="PIRSR000806-2"/>
    </source>
</evidence>
<comment type="caution">
    <text evidence="6">The sequence shown here is derived from an EMBL/GenBank/DDBJ whole genome shotgun (WGS) entry which is preliminary data.</text>
</comment>
<comment type="similarity">
    <text evidence="1">Belongs to the UDPGP type 1 family.</text>
</comment>
<dbReference type="Proteomes" id="UP000317371">
    <property type="component" value="Unassembled WGS sequence"/>
</dbReference>
<dbReference type="PANTHER" id="PTHR43511">
    <property type="match status" value="1"/>
</dbReference>
<feature type="binding site" evidence="5">
    <location>
        <position position="80"/>
    </location>
    <ligand>
        <name>UTP</name>
        <dbReference type="ChEBI" id="CHEBI:46398"/>
    </ligand>
</feature>
<feature type="binding site" evidence="5">
    <location>
        <position position="349"/>
    </location>
    <ligand>
        <name>UTP</name>
        <dbReference type="ChEBI" id="CHEBI:46398"/>
    </ligand>
</feature>
<dbReference type="InterPro" id="IPR002618">
    <property type="entry name" value="UDPGP_fam"/>
</dbReference>
<feature type="binding site" evidence="5">
    <location>
        <position position="144"/>
    </location>
    <ligand>
        <name>UTP</name>
        <dbReference type="ChEBI" id="CHEBI:46398"/>
    </ligand>
</feature>
<dbReference type="GO" id="GO:0003983">
    <property type="term" value="F:UTP:glucose-1-phosphate uridylyltransferase activity"/>
    <property type="evidence" value="ECO:0007669"/>
    <property type="project" value="InterPro"/>
</dbReference>
<dbReference type="PIRSF" id="PIRSF000806">
    <property type="entry name" value="UDPGP"/>
    <property type="match status" value="1"/>
</dbReference>
<dbReference type="Pfam" id="PF01704">
    <property type="entry name" value="UDPGP"/>
    <property type="match status" value="1"/>
</dbReference>
<protein>
    <submittedName>
        <fullName evidence="6">UTP--glucose-1-phosphate uridylyltransferase</fullName>
    </submittedName>
</protein>
<keyword evidence="7" id="KW-1185">Reference proteome</keyword>
<organism evidence="6 7">
    <name type="scientific">Litorilinea aerophila</name>
    <dbReference type="NCBI Taxonomy" id="1204385"/>
    <lineage>
        <taxon>Bacteria</taxon>
        <taxon>Bacillati</taxon>
        <taxon>Chloroflexota</taxon>
        <taxon>Caldilineae</taxon>
        <taxon>Caldilineales</taxon>
        <taxon>Caldilineaceae</taxon>
        <taxon>Litorilinea</taxon>
    </lineage>
</organism>
<evidence type="ECO:0000313" key="7">
    <source>
        <dbReference type="Proteomes" id="UP000317371"/>
    </source>
</evidence>
<keyword evidence="2 6" id="KW-0808">Transferase</keyword>
<accession>A0A540VFM3</accession>
<dbReference type="CDD" id="cd00897">
    <property type="entry name" value="UGPase_euk"/>
    <property type="match status" value="1"/>
</dbReference>
<gene>
    <name evidence="6" type="ORF">FKZ61_11880</name>
</gene>
<sequence>MQAAGVPPLAIRIFHFYYQQLLAGATGYISQDEAAPVDTLPDYTDLGDRQAEIGQKALERAVVLKLNGGLGTSMGMDGPKCLLPVKGELTFLDIIVKQVLHLRKQTGVRLPLVLMNSFNTVEETREALQRYPELEQDIPLDFLQHKLPKIWKESLLPAEWPADPEKEWCPPGHGNIYVALLTSGMLEKMLDAGYEYAFVSNSDNLGAVLDTRILGHFVEQRLPFLMEVAYRTAADVKGGHLARRPDGRLILREISQCPPEEQAAFQDIERYRYFNTNNLWIHLPTLREVLQRHDDMLQLPLIRNEKPVDPTDLDSPRVYQLETAMGSAIALFEGAEALRVPRSRFIPVKKTNDLLVLWSDVYELTDGYLLRLTPDRPPEAARRPPLVFLDDRYYMLIADLQERFPHGAPSMRRCLELRVDGNIYFGRDVVVEGKVHLKHEGSEPLHIADGTVLGPETTPFAPSL</sequence>
<name>A0A540VFM3_9CHLR</name>
<evidence type="ECO:0000256" key="2">
    <source>
        <dbReference type="ARBA" id="ARBA00022679"/>
    </source>
</evidence>